<organism evidence="1 2">
    <name type="scientific">Prochlorococcus marinus (strain MIT 9303)</name>
    <dbReference type="NCBI Taxonomy" id="59922"/>
    <lineage>
        <taxon>Bacteria</taxon>
        <taxon>Bacillati</taxon>
        <taxon>Cyanobacteriota</taxon>
        <taxon>Cyanophyceae</taxon>
        <taxon>Synechococcales</taxon>
        <taxon>Prochlorococcaceae</taxon>
        <taxon>Prochlorococcus</taxon>
    </lineage>
</organism>
<dbReference type="AlphaFoldDB" id="A2C7G8"/>
<accession>A2C7G8</accession>
<dbReference type="Proteomes" id="UP000002274">
    <property type="component" value="Chromosome"/>
</dbReference>
<evidence type="ECO:0000313" key="1">
    <source>
        <dbReference type="EMBL" id="ABM77428.1"/>
    </source>
</evidence>
<evidence type="ECO:0000313" key="2">
    <source>
        <dbReference type="Proteomes" id="UP000002274"/>
    </source>
</evidence>
<protein>
    <submittedName>
        <fullName evidence="1">Uncharacterized protein</fullName>
    </submittedName>
</protein>
<name>A2C7G8_PROM3</name>
<proteinExistence type="predicted"/>
<reference evidence="1 2" key="1">
    <citation type="journal article" date="2007" name="PLoS Genet.">
        <title>Patterns and implications of gene gain and loss in the evolution of Prochlorococcus.</title>
        <authorList>
            <person name="Kettler G.C."/>
            <person name="Martiny A.C."/>
            <person name="Huang K."/>
            <person name="Zucker J."/>
            <person name="Coleman M.L."/>
            <person name="Rodrigue S."/>
            <person name="Chen F."/>
            <person name="Lapidus A."/>
            <person name="Ferriera S."/>
            <person name="Johnson J."/>
            <person name="Steglich C."/>
            <person name="Church G.M."/>
            <person name="Richardson P."/>
            <person name="Chisholm S.W."/>
        </authorList>
    </citation>
    <scope>NUCLEOTIDE SEQUENCE [LARGE SCALE GENOMIC DNA]</scope>
    <source>
        <strain evidence="1 2">MIT 9303</strain>
    </source>
</reference>
<dbReference type="RefSeq" id="WP_011130678.1">
    <property type="nucleotide sequence ID" value="NC_008820.1"/>
</dbReference>
<gene>
    <name evidence="1" type="ordered locus">P9303_06771</name>
</gene>
<dbReference type="HOGENOM" id="CLU_193673_0_0_3"/>
<dbReference type="EMBL" id="CP000554">
    <property type="protein sequence ID" value="ABM77428.1"/>
    <property type="molecule type" value="Genomic_DNA"/>
</dbReference>
<dbReference type="STRING" id="59922.P9303_06771"/>
<dbReference type="KEGG" id="pmf:P9303_06771"/>
<dbReference type="BioCyc" id="PMAR59922:G1G80-623-MONOMER"/>
<sequence length="81" mass="9012">MTRTPRRYAVYLHLSGGQTEEVHFPTLETFQQWYQGIVNASGSGGFVNVPLSELDGEYLVVRPEAVIGVRVEPQFAALDDT</sequence>